<dbReference type="RefSeq" id="WP_058493592.1">
    <property type="nucleotide sequence ID" value="NZ_CBCRUR010000019.1"/>
</dbReference>
<proteinExistence type="predicted"/>
<dbReference type="AlphaFoldDB" id="A0A0W1A990"/>
<name>A0A0W1A990_9GAMM</name>
<evidence type="ECO:0000313" key="1">
    <source>
        <dbReference type="EMBL" id="KTD77927.1"/>
    </source>
</evidence>
<dbReference type="EMBL" id="LNZC01000022">
    <property type="protein sequence ID" value="KTD77927.1"/>
    <property type="molecule type" value="Genomic_DNA"/>
</dbReference>
<dbReference type="Proteomes" id="UP000054662">
    <property type="component" value="Unassembled WGS sequence"/>
</dbReference>
<comment type="caution">
    <text evidence="1">The sequence shown here is derived from an EMBL/GenBank/DDBJ whole genome shotgun (WGS) entry which is preliminary data.</text>
</comment>
<keyword evidence="2" id="KW-1185">Reference proteome</keyword>
<sequence>MALEWSDKLVQYKIRNWLQDFDIDYCPEDGDYVPVNENEDGSLEPNLKEKRYFRREEPFPDDRDWIPCLILYEKWSL</sequence>
<evidence type="ECO:0000313" key="2">
    <source>
        <dbReference type="Proteomes" id="UP000054662"/>
    </source>
</evidence>
<dbReference type="OrthoDB" id="9859866at2"/>
<protein>
    <submittedName>
        <fullName evidence="1">Uncharacterized protein</fullName>
    </submittedName>
</protein>
<organism evidence="1 2">
    <name type="scientific">Legionella worsleiensis</name>
    <dbReference type="NCBI Taxonomy" id="45076"/>
    <lineage>
        <taxon>Bacteria</taxon>
        <taxon>Pseudomonadati</taxon>
        <taxon>Pseudomonadota</taxon>
        <taxon>Gammaproteobacteria</taxon>
        <taxon>Legionellales</taxon>
        <taxon>Legionellaceae</taxon>
        <taxon>Legionella</taxon>
    </lineage>
</organism>
<accession>A0A0W1A990</accession>
<reference evidence="1 2" key="1">
    <citation type="submission" date="2015-11" db="EMBL/GenBank/DDBJ databases">
        <title>Genomic analysis of 38 Legionella species identifies large and diverse effector repertoires.</title>
        <authorList>
            <person name="Burstein D."/>
            <person name="Amaro F."/>
            <person name="Zusman T."/>
            <person name="Lifshitz Z."/>
            <person name="Cohen O."/>
            <person name="Gilbert J.A."/>
            <person name="Pupko T."/>
            <person name="Shuman H.A."/>
            <person name="Segal G."/>
        </authorList>
    </citation>
    <scope>NUCLEOTIDE SEQUENCE [LARGE SCALE GENOMIC DNA]</scope>
    <source>
        <strain evidence="1 2">ATCC 49508</strain>
    </source>
</reference>
<gene>
    <name evidence="1" type="ORF">Lwor_1809</name>
</gene>
<dbReference type="PATRIC" id="fig|45076.6.peg.1964"/>